<proteinExistence type="predicted"/>
<reference evidence="1" key="1">
    <citation type="submission" date="2014-09" db="EMBL/GenBank/DDBJ databases">
        <title>Genome sequence of the luminous mushroom Mycena chlorophos for searching fungal bioluminescence genes.</title>
        <authorList>
            <person name="Tanaka Y."/>
            <person name="Kasuga D."/>
            <person name="Oba Y."/>
            <person name="Hase S."/>
            <person name="Sato K."/>
            <person name="Oba Y."/>
            <person name="Sakakibara Y."/>
        </authorList>
    </citation>
    <scope>NUCLEOTIDE SEQUENCE</scope>
</reference>
<name>A0ABQ0LDU5_MYCCL</name>
<keyword evidence="2" id="KW-1185">Reference proteome</keyword>
<protein>
    <recommendedName>
        <fullName evidence="3">C2H2-type domain-containing protein</fullName>
    </recommendedName>
</protein>
<evidence type="ECO:0008006" key="3">
    <source>
        <dbReference type="Google" id="ProtNLM"/>
    </source>
</evidence>
<gene>
    <name evidence="1" type="ORF">MCHLO_06048</name>
</gene>
<evidence type="ECO:0000313" key="1">
    <source>
        <dbReference type="EMBL" id="GAT48669.1"/>
    </source>
</evidence>
<accession>A0ABQ0LDU5</accession>
<organism evidence="1 2">
    <name type="scientific">Mycena chlorophos</name>
    <name type="common">Agaric fungus</name>
    <name type="synonym">Agaricus chlorophos</name>
    <dbReference type="NCBI Taxonomy" id="658473"/>
    <lineage>
        <taxon>Eukaryota</taxon>
        <taxon>Fungi</taxon>
        <taxon>Dikarya</taxon>
        <taxon>Basidiomycota</taxon>
        <taxon>Agaricomycotina</taxon>
        <taxon>Agaricomycetes</taxon>
        <taxon>Agaricomycetidae</taxon>
        <taxon>Agaricales</taxon>
        <taxon>Marasmiineae</taxon>
        <taxon>Mycenaceae</taxon>
        <taxon>Mycena</taxon>
    </lineage>
</organism>
<sequence length="85" mass="9497">MGRKLDPFYTNNFTCIQDVENKSKRNFFKCNHCAAELEHRENRLAQHTSDATKCKEAPPAARIAAHTLMFKKSAGKQSAPGEGDS</sequence>
<evidence type="ECO:0000313" key="2">
    <source>
        <dbReference type="Proteomes" id="UP000815677"/>
    </source>
</evidence>
<dbReference type="EMBL" id="DF844804">
    <property type="protein sequence ID" value="GAT48669.1"/>
    <property type="molecule type" value="Genomic_DNA"/>
</dbReference>
<dbReference type="Proteomes" id="UP000815677">
    <property type="component" value="Unassembled WGS sequence"/>
</dbReference>